<keyword evidence="1" id="KW-0812">Transmembrane</keyword>
<sequence>MPAFGNFAGGVVAELIPTSRRMLNRALHAAAGIVTAVVAVELMPEALGGSAPPWAIVVGLCLGGAFYVLVEWFVDLMQGGDEDAAGAWMIYVAVAIDLFSDGLMIGVGSVVSFGLAFILALGQIMADVPEGFATIANFKEKGASRRRRIVLSASFVVPGLLGASIGFWLLRGQGER</sequence>
<accession>A0ABY7C7S7</accession>
<evidence type="ECO:0000313" key="2">
    <source>
        <dbReference type="EMBL" id="WAP71400.1"/>
    </source>
</evidence>
<dbReference type="Proteomes" id="UP001164020">
    <property type="component" value="Plasmid unnamed2"/>
</dbReference>
<feature type="transmembrane region" description="Helical" evidence="1">
    <location>
        <begin position="86"/>
        <end position="105"/>
    </location>
</feature>
<organism evidence="2 3">
    <name type="scientific">Jiella pelagia</name>
    <dbReference type="NCBI Taxonomy" id="2986949"/>
    <lineage>
        <taxon>Bacteria</taxon>
        <taxon>Pseudomonadati</taxon>
        <taxon>Pseudomonadota</taxon>
        <taxon>Alphaproteobacteria</taxon>
        <taxon>Hyphomicrobiales</taxon>
        <taxon>Aurantimonadaceae</taxon>
        <taxon>Jiella</taxon>
    </lineage>
</organism>
<feature type="transmembrane region" description="Helical" evidence="1">
    <location>
        <begin position="54"/>
        <end position="74"/>
    </location>
</feature>
<keyword evidence="3" id="KW-1185">Reference proteome</keyword>
<feature type="transmembrane region" description="Helical" evidence="1">
    <location>
        <begin position="149"/>
        <end position="170"/>
    </location>
</feature>
<geneLocation type="plasmid" evidence="2 3">
    <name>unnamed2</name>
</geneLocation>
<keyword evidence="1" id="KW-1133">Transmembrane helix</keyword>
<protein>
    <submittedName>
        <fullName evidence="2">Uncharacterized protein</fullName>
    </submittedName>
</protein>
<evidence type="ECO:0000256" key="1">
    <source>
        <dbReference type="SAM" id="Phobius"/>
    </source>
</evidence>
<reference evidence="2" key="1">
    <citation type="submission" date="2022-12" db="EMBL/GenBank/DDBJ databases">
        <title>Jiella pelagia sp. nov., isolated from phosphonate enriched culture of Northwest Pacific surface seawater.</title>
        <authorList>
            <person name="Shin D.Y."/>
            <person name="Hwang C.Y."/>
        </authorList>
    </citation>
    <scope>NUCLEOTIDE SEQUENCE</scope>
    <source>
        <strain evidence="2">HL-NP1</strain>
        <plasmid evidence="2">unnamed2</plasmid>
    </source>
</reference>
<proteinExistence type="predicted"/>
<dbReference type="EMBL" id="CP114030">
    <property type="protein sequence ID" value="WAP71400.1"/>
    <property type="molecule type" value="Genomic_DNA"/>
</dbReference>
<keyword evidence="1" id="KW-0472">Membrane</keyword>
<evidence type="ECO:0000313" key="3">
    <source>
        <dbReference type="Proteomes" id="UP001164020"/>
    </source>
</evidence>
<name>A0ABY7C7S7_9HYPH</name>
<feature type="transmembrane region" description="Helical" evidence="1">
    <location>
        <begin position="111"/>
        <end position="128"/>
    </location>
</feature>
<dbReference type="RefSeq" id="WP_268883938.1">
    <property type="nucleotide sequence ID" value="NZ_CP114030.1"/>
</dbReference>
<keyword evidence="2" id="KW-0614">Plasmid</keyword>
<gene>
    <name evidence="2" type="ORF">OH818_28335</name>
</gene>